<dbReference type="GO" id="GO:0009003">
    <property type="term" value="F:signal peptidase activity"/>
    <property type="evidence" value="ECO:0007669"/>
    <property type="project" value="UniProtKB-EC"/>
</dbReference>
<dbReference type="InterPro" id="IPR019533">
    <property type="entry name" value="Peptidase_S26"/>
</dbReference>
<evidence type="ECO:0000256" key="6">
    <source>
        <dbReference type="PIRSR" id="PIRSR600223-1"/>
    </source>
</evidence>
<evidence type="ECO:0000256" key="4">
    <source>
        <dbReference type="ARBA" id="ARBA00013208"/>
    </source>
</evidence>
<dbReference type="Proteomes" id="UP000243297">
    <property type="component" value="Unassembled WGS sequence"/>
</dbReference>
<dbReference type="CDD" id="cd06530">
    <property type="entry name" value="S26_SPase_I"/>
    <property type="match status" value="1"/>
</dbReference>
<name>A0A1T4NGC3_9FIRM</name>
<dbReference type="InterPro" id="IPR000223">
    <property type="entry name" value="Pept_S26A_signal_pept_1"/>
</dbReference>
<comment type="similarity">
    <text evidence="3 7">Belongs to the peptidase S26 family.</text>
</comment>
<dbReference type="Pfam" id="PF10502">
    <property type="entry name" value="Peptidase_S26"/>
    <property type="match status" value="1"/>
</dbReference>
<dbReference type="InterPro" id="IPR036286">
    <property type="entry name" value="LexA/Signal_pep-like_sf"/>
</dbReference>
<dbReference type="GO" id="GO:0005886">
    <property type="term" value="C:plasma membrane"/>
    <property type="evidence" value="ECO:0007669"/>
    <property type="project" value="UniProtKB-SubCell"/>
</dbReference>
<keyword evidence="7" id="KW-0812">Transmembrane</keyword>
<dbReference type="InterPro" id="IPR019758">
    <property type="entry name" value="Pept_S26A_signal_pept_1_CS"/>
</dbReference>
<organism evidence="9 10">
    <name type="scientific">Anaerorhabdus furcosa</name>
    <dbReference type="NCBI Taxonomy" id="118967"/>
    <lineage>
        <taxon>Bacteria</taxon>
        <taxon>Bacillati</taxon>
        <taxon>Bacillota</taxon>
        <taxon>Erysipelotrichia</taxon>
        <taxon>Erysipelotrichales</taxon>
        <taxon>Erysipelotrichaceae</taxon>
        <taxon>Anaerorhabdus</taxon>
    </lineage>
</organism>
<dbReference type="OrthoDB" id="9802919at2"/>
<dbReference type="PANTHER" id="PTHR43390">
    <property type="entry name" value="SIGNAL PEPTIDASE I"/>
    <property type="match status" value="1"/>
</dbReference>
<dbReference type="PANTHER" id="PTHR43390:SF1">
    <property type="entry name" value="CHLOROPLAST PROCESSING PEPTIDASE"/>
    <property type="match status" value="1"/>
</dbReference>
<evidence type="ECO:0000313" key="10">
    <source>
        <dbReference type="Proteomes" id="UP000243297"/>
    </source>
</evidence>
<feature type="domain" description="Peptidase S26" evidence="8">
    <location>
        <begin position="11"/>
        <end position="173"/>
    </location>
</feature>
<proteinExistence type="inferred from homology"/>
<keyword evidence="5 7" id="KW-0378">Hydrolase</keyword>
<dbReference type="EC" id="3.4.21.89" evidence="4 7"/>
<keyword evidence="7" id="KW-1133">Transmembrane helix</keyword>
<gene>
    <name evidence="9" type="ORF">SAMN02745191_1604</name>
</gene>
<comment type="catalytic activity">
    <reaction evidence="1 7">
        <text>Cleavage of hydrophobic, N-terminal signal or leader sequences from secreted and periplasmic proteins.</text>
        <dbReference type="EC" id="3.4.21.89"/>
    </reaction>
</comment>
<comment type="subcellular location">
    <subcellularLocation>
        <location evidence="2">Cell membrane</location>
        <topology evidence="2">Single-pass type II membrane protein</topology>
    </subcellularLocation>
    <subcellularLocation>
        <location evidence="7">Membrane</location>
        <topology evidence="7">Single-pass type II membrane protein</topology>
    </subcellularLocation>
</comment>
<protein>
    <recommendedName>
        <fullName evidence="4 7">Signal peptidase I</fullName>
        <ecNumber evidence="4 7">3.4.21.89</ecNumber>
    </recommendedName>
</protein>
<reference evidence="10" key="1">
    <citation type="submission" date="2017-02" db="EMBL/GenBank/DDBJ databases">
        <authorList>
            <person name="Varghese N."/>
            <person name="Submissions S."/>
        </authorList>
    </citation>
    <scope>NUCLEOTIDE SEQUENCE [LARGE SCALE GENOMIC DNA]</scope>
    <source>
        <strain evidence="10">ATCC 25662</strain>
    </source>
</reference>
<evidence type="ECO:0000256" key="7">
    <source>
        <dbReference type="RuleBase" id="RU362042"/>
    </source>
</evidence>
<dbReference type="STRING" id="118967.SAMN02745191_1604"/>
<evidence type="ECO:0000259" key="8">
    <source>
        <dbReference type="Pfam" id="PF10502"/>
    </source>
</evidence>
<keyword evidence="7" id="KW-0645">Protease</keyword>
<evidence type="ECO:0000256" key="5">
    <source>
        <dbReference type="ARBA" id="ARBA00022801"/>
    </source>
</evidence>
<dbReference type="Gene3D" id="2.10.109.10">
    <property type="entry name" value="Umud Fragment, subunit A"/>
    <property type="match status" value="1"/>
</dbReference>
<feature type="transmembrane region" description="Helical" evidence="7">
    <location>
        <begin position="13"/>
        <end position="32"/>
    </location>
</feature>
<dbReference type="SUPFAM" id="SSF51306">
    <property type="entry name" value="LexA/Signal peptidase"/>
    <property type="match status" value="1"/>
</dbReference>
<evidence type="ECO:0000256" key="1">
    <source>
        <dbReference type="ARBA" id="ARBA00000677"/>
    </source>
</evidence>
<dbReference type="AlphaFoldDB" id="A0A1T4NGC3"/>
<dbReference type="GO" id="GO:0004252">
    <property type="term" value="F:serine-type endopeptidase activity"/>
    <property type="evidence" value="ECO:0007669"/>
    <property type="project" value="InterPro"/>
</dbReference>
<dbReference type="PROSITE" id="PS00761">
    <property type="entry name" value="SPASE_I_3"/>
    <property type="match status" value="1"/>
</dbReference>
<feature type="active site" evidence="6">
    <location>
        <position position="41"/>
    </location>
</feature>
<sequence>MKDINWKAEILDFLKTLLISFIIIFVITKFIARPVRVNQNSMYPTVIDQSVGVTNIFSVEVLHDINRFDIVVVKTDDGKNLIKRVVGLPNETLSFKNDVLYINELPIEQPFFDQKYVDEEKEKFGLFTNDIQEITLGPDEIFCLGDNRPYSKDSREYGPFKESQVMGKGIFILYPFNRFGSVD</sequence>
<dbReference type="GO" id="GO:0006465">
    <property type="term" value="P:signal peptide processing"/>
    <property type="evidence" value="ECO:0007669"/>
    <property type="project" value="InterPro"/>
</dbReference>
<keyword evidence="7" id="KW-0472">Membrane</keyword>
<evidence type="ECO:0000256" key="2">
    <source>
        <dbReference type="ARBA" id="ARBA00004401"/>
    </source>
</evidence>
<dbReference type="PRINTS" id="PR00727">
    <property type="entry name" value="LEADERPTASE"/>
</dbReference>
<accession>A0A1T4NGC3</accession>
<dbReference type="RefSeq" id="WP_078711999.1">
    <property type="nucleotide sequence ID" value="NZ_FUWY01000004.1"/>
</dbReference>
<dbReference type="EMBL" id="FUWY01000004">
    <property type="protein sequence ID" value="SJZ77808.1"/>
    <property type="molecule type" value="Genomic_DNA"/>
</dbReference>
<evidence type="ECO:0000256" key="3">
    <source>
        <dbReference type="ARBA" id="ARBA00009370"/>
    </source>
</evidence>
<dbReference type="NCBIfam" id="TIGR02227">
    <property type="entry name" value="sigpep_I_bact"/>
    <property type="match status" value="1"/>
</dbReference>
<feature type="active site" evidence="6">
    <location>
        <position position="83"/>
    </location>
</feature>
<keyword evidence="10" id="KW-1185">Reference proteome</keyword>
<evidence type="ECO:0000313" key="9">
    <source>
        <dbReference type="EMBL" id="SJZ77808.1"/>
    </source>
</evidence>